<feature type="binding site" evidence="2">
    <location>
        <position position="509"/>
    </location>
    <ligand>
        <name>Zn(2+)</name>
        <dbReference type="ChEBI" id="CHEBI:29105"/>
        <note>catalytic</note>
    </ligand>
</feature>
<dbReference type="InterPro" id="IPR002870">
    <property type="entry name" value="Peptidase_M12B_N"/>
</dbReference>
<dbReference type="SUPFAM" id="SSF55486">
    <property type="entry name" value="Metalloproteases ('zincins'), catalytic domain"/>
    <property type="match status" value="1"/>
</dbReference>
<dbReference type="GO" id="GO:0004222">
    <property type="term" value="F:metalloendopeptidase activity"/>
    <property type="evidence" value="ECO:0007669"/>
    <property type="project" value="InterPro"/>
</dbReference>
<proteinExistence type="predicted"/>
<dbReference type="InterPro" id="IPR024079">
    <property type="entry name" value="MetalloPept_cat_dom_sf"/>
</dbReference>
<dbReference type="GO" id="GO:0006508">
    <property type="term" value="P:proteolysis"/>
    <property type="evidence" value="ECO:0007669"/>
    <property type="project" value="InterPro"/>
</dbReference>
<dbReference type="PANTHER" id="PTHR11905:SF256">
    <property type="entry name" value="PEPTIDASE M12B DOMAIN-CONTAINING PROTEIN"/>
    <property type="match status" value="1"/>
</dbReference>
<comment type="caution">
    <text evidence="2">Lacks conserved residue(s) required for the propagation of feature annotation.</text>
</comment>
<organism evidence="4">
    <name type="scientific">Timema bartmani</name>
    <dbReference type="NCBI Taxonomy" id="61472"/>
    <lineage>
        <taxon>Eukaryota</taxon>
        <taxon>Metazoa</taxon>
        <taxon>Ecdysozoa</taxon>
        <taxon>Arthropoda</taxon>
        <taxon>Hexapoda</taxon>
        <taxon>Insecta</taxon>
        <taxon>Pterygota</taxon>
        <taxon>Neoptera</taxon>
        <taxon>Polyneoptera</taxon>
        <taxon>Phasmatodea</taxon>
        <taxon>Timematodea</taxon>
        <taxon>Timematoidea</taxon>
        <taxon>Timematidae</taxon>
        <taxon>Timema</taxon>
    </lineage>
</organism>
<dbReference type="Pfam" id="PF01562">
    <property type="entry name" value="Pep_M12B_propep"/>
    <property type="match status" value="1"/>
</dbReference>
<keyword evidence="2" id="KW-0862">Zinc</keyword>
<evidence type="ECO:0000259" key="3">
    <source>
        <dbReference type="PROSITE" id="PS50215"/>
    </source>
</evidence>
<feature type="binding site" evidence="2">
    <location>
        <position position="513"/>
    </location>
    <ligand>
        <name>Zn(2+)</name>
        <dbReference type="ChEBI" id="CHEBI:29105"/>
        <note>catalytic</note>
    </ligand>
</feature>
<feature type="domain" description="Peptidase M12B" evidence="3">
    <location>
        <begin position="362"/>
        <end position="562"/>
    </location>
</feature>
<evidence type="ECO:0000313" key="4">
    <source>
        <dbReference type="EMBL" id="CAD7448374.1"/>
    </source>
</evidence>
<protein>
    <recommendedName>
        <fullName evidence="3">Peptidase M12B domain-containing protein</fullName>
    </recommendedName>
</protein>
<name>A0A7R9I5G4_9NEOP</name>
<dbReference type="EMBL" id="OD569910">
    <property type="protein sequence ID" value="CAD7448374.1"/>
    <property type="molecule type" value="Genomic_DNA"/>
</dbReference>
<dbReference type="Gene3D" id="3.40.390.10">
    <property type="entry name" value="Collagenase (Catalytic Domain)"/>
    <property type="match status" value="1"/>
</dbReference>
<reference evidence="4" key="1">
    <citation type="submission" date="2020-11" db="EMBL/GenBank/DDBJ databases">
        <authorList>
            <person name="Tran Van P."/>
        </authorList>
    </citation>
    <scope>NUCLEOTIDE SEQUENCE</scope>
</reference>
<dbReference type="InterPro" id="IPR001590">
    <property type="entry name" value="Peptidase_M12B"/>
</dbReference>
<sequence>MALKYIYPLGWVDWDGGRRVDPDKGFDPARWPSGNDTFFRPSRFTRDVKDYQLVYPCKVTSEGEFLSHYVPHHFQLSNYHDTEAQGAENHRPEDRVHYRLKFDGEDHHLVLAPNHHLLAPGMIIETRTSGGTKTGARERVTERARLKDRTGSIFQACTLDQFTQPRFGASLSTNNERYQLITRSLARSSVWPTSRLRARSHACQSGRILIRVLNLVFLDQQDDPLSNVELRPADDLQCFYQGHVKGHEGSKTALSTCYGLSTEGNFSEEFGFYIRLQAGFVRTKRGTYMIEPAMDHEPVDGVEHPHLLFEYDPDPLLDSVKTTNCGTRDNLEEALSQRKSRRSAHSERLKADAYTAEKSEVMYLETLVVSDWTFLQYHKELDVDNYMLTIMNMAYNMYHDATLGVLIHLTIVRHIKLEEEKDEMNTKVSAASEETLESFCKWQNEMNPGDDSHPNHHDVAVLLTRTDICDTDGDCGLLGIAKMAGTCEPTLSCAVNEDSGMKLGYTVTHEVGHTLGMDHDLAERGCPGKLPNGEYTVMNPGVSMKITGWSNCSQDYIRHYVE</sequence>
<dbReference type="Pfam" id="PF01421">
    <property type="entry name" value="Reprolysin"/>
    <property type="match status" value="1"/>
</dbReference>
<dbReference type="PANTHER" id="PTHR11905">
    <property type="entry name" value="ADAM A DISINTEGRIN AND METALLOPROTEASE DOMAIN"/>
    <property type="match status" value="1"/>
</dbReference>
<accession>A0A7R9I5G4</accession>
<evidence type="ECO:0000256" key="1">
    <source>
        <dbReference type="ARBA" id="ARBA00023157"/>
    </source>
</evidence>
<dbReference type="GO" id="GO:0046872">
    <property type="term" value="F:metal ion binding"/>
    <property type="evidence" value="ECO:0007669"/>
    <property type="project" value="UniProtKB-KW"/>
</dbReference>
<keyword evidence="1" id="KW-1015">Disulfide bond</keyword>
<gene>
    <name evidence="4" type="ORF">TBIB3V08_LOCUS10661</name>
</gene>
<evidence type="ECO:0000256" key="2">
    <source>
        <dbReference type="PROSITE-ProRule" id="PRU00276"/>
    </source>
</evidence>
<feature type="binding site" evidence="2">
    <location>
        <position position="519"/>
    </location>
    <ligand>
        <name>Zn(2+)</name>
        <dbReference type="ChEBI" id="CHEBI:29105"/>
        <note>catalytic</note>
    </ligand>
</feature>
<dbReference type="PROSITE" id="PS50215">
    <property type="entry name" value="ADAM_MEPRO"/>
    <property type="match status" value="1"/>
</dbReference>
<feature type="active site" evidence="2">
    <location>
        <position position="510"/>
    </location>
</feature>
<keyword evidence="2" id="KW-0479">Metal-binding</keyword>
<dbReference type="AlphaFoldDB" id="A0A7R9I5G4"/>